<dbReference type="Gene3D" id="1.10.510.10">
    <property type="entry name" value="Transferase(Phosphotransferase) domain 1"/>
    <property type="match status" value="1"/>
</dbReference>
<evidence type="ECO:0000256" key="1">
    <source>
        <dbReference type="SAM" id="MobiDB-lite"/>
    </source>
</evidence>
<dbReference type="Pfam" id="PF00069">
    <property type="entry name" value="Pkinase"/>
    <property type="match status" value="1"/>
</dbReference>
<accession>A0AAX7UWR9</accession>
<dbReference type="AlphaFoldDB" id="A0AAX7UWR9"/>
<evidence type="ECO:0000259" key="3">
    <source>
        <dbReference type="PROSITE" id="PS50195"/>
    </source>
</evidence>
<reference evidence="4" key="4">
    <citation type="submission" date="2025-09" db="UniProtKB">
        <authorList>
            <consortium name="Ensembl"/>
        </authorList>
    </citation>
    <scope>IDENTIFICATION</scope>
</reference>
<feature type="region of interest" description="Disordered" evidence="1">
    <location>
        <begin position="546"/>
        <end position="589"/>
    </location>
</feature>
<dbReference type="SMART" id="SM00312">
    <property type="entry name" value="PX"/>
    <property type="match status" value="1"/>
</dbReference>
<dbReference type="InterPro" id="IPR007330">
    <property type="entry name" value="MIT_dom"/>
</dbReference>
<dbReference type="GO" id="GO:0035091">
    <property type="term" value="F:phosphatidylinositol binding"/>
    <property type="evidence" value="ECO:0007669"/>
    <property type="project" value="InterPro"/>
</dbReference>
<feature type="compositionally biased region" description="Low complexity" evidence="1">
    <location>
        <begin position="562"/>
        <end position="589"/>
    </location>
</feature>
<dbReference type="Proteomes" id="UP000265100">
    <property type="component" value="Chromosome 15"/>
</dbReference>
<organism evidence="4 5">
    <name type="scientific">Astatotilapia calliptera</name>
    <name type="common">Eastern happy</name>
    <name type="synonym">Chromis callipterus</name>
    <dbReference type="NCBI Taxonomy" id="8154"/>
    <lineage>
        <taxon>Eukaryota</taxon>
        <taxon>Metazoa</taxon>
        <taxon>Chordata</taxon>
        <taxon>Craniata</taxon>
        <taxon>Vertebrata</taxon>
        <taxon>Euteleostomi</taxon>
        <taxon>Actinopterygii</taxon>
        <taxon>Neopterygii</taxon>
        <taxon>Teleostei</taxon>
        <taxon>Neoteleostei</taxon>
        <taxon>Acanthomorphata</taxon>
        <taxon>Ovalentaria</taxon>
        <taxon>Cichlomorphae</taxon>
        <taxon>Cichliformes</taxon>
        <taxon>Cichlidae</taxon>
        <taxon>African cichlids</taxon>
        <taxon>Pseudocrenilabrinae</taxon>
        <taxon>Haplochromini</taxon>
        <taxon>Astatotilapia</taxon>
    </lineage>
</organism>
<feature type="region of interest" description="Disordered" evidence="1">
    <location>
        <begin position="846"/>
        <end position="867"/>
    </location>
</feature>
<feature type="compositionally biased region" description="Basic and acidic residues" evidence="1">
    <location>
        <begin position="614"/>
        <end position="625"/>
    </location>
</feature>
<dbReference type="Pfam" id="PF00787">
    <property type="entry name" value="PX"/>
    <property type="match status" value="1"/>
</dbReference>
<reference evidence="4 5" key="1">
    <citation type="submission" date="2018-05" db="EMBL/GenBank/DDBJ databases">
        <authorList>
            <person name="Datahose"/>
        </authorList>
    </citation>
    <scope>NUCLEOTIDE SEQUENCE</scope>
</reference>
<dbReference type="PROSITE" id="PS50011">
    <property type="entry name" value="PROTEIN_KINASE_DOM"/>
    <property type="match status" value="1"/>
</dbReference>
<dbReference type="Pfam" id="PF04212">
    <property type="entry name" value="MIT"/>
    <property type="match status" value="1"/>
</dbReference>
<dbReference type="GO" id="GO:0005769">
    <property type="term" value="C:early endosome"/>
    <property type="evidence" value="ECO:0007669"/>
    <property type="project" value="TreeGrafter"/>
</dbReference>
<dbReference type="FunFam" id="1.20.58.80:FF:000005">
    <property type="entry name" value="ribosomal protein S6 kinase delta-1 isoform X1"/>
    <property type="match status" value="1"/>
</dbReference>
<dbReference type="SUPFAM" id="SSF56112">
    <property type="entry name" value="Protein kinase-like (PK-like)"/>
    <property type="match status" value="1"/>
</dbReference>
<keyword evidence="5" id="KW-1185">Reference proteome</keyword>
<protein>
    <recommendedName>
        <fullName evidence="6">Ribosomal protein S6 kinase polypeptide 1</fullName>
    </recommendedName>
</protein>
<evidence type="ECO:0000313" key="4">
    <source>
        <dbReference type="Ensembl" id="ENSACLP00000073685.1"/>
    </source>
</evidence>
<dbReference type="SMART" id="SM00745">
    <property type="entry name" value="MIT"/>
    <property type="match status" value="1"/>
</dbReference>
<evidence type="ECO:0000313" key="5">
    <source>
        <dbReference type="Proteomes" id="UP000265100"/>
    </source>
</evidence>
<dbReference type="GO" id="GO:0004672">
    <property type="term" value="F:protein kinase activity"/>
    <property type="evidence" value="ECO:0007669"/>
    <property type="project" value="InterPro"/>
</dbReference>
<dbReference type="FunFam" id="3.30.1520.10:FF:000017">
    <property type="entry name" value="ribosomal protein S6 kinase delta-1 isoform X1"/>
    <property type="match status" value="1"/>
</dbReference>
<dbReference type="GO" id="GO:0005524">
    <property type="term" value="F:ATP binding"/>
    <property type="evidence" value="ECO:0007669"/>
    <property type="project" value="InterPro"/>
</dbReference>
<dbReference type="InterPro" id="IPR051866">
    <property type="entry name" value="Intracell_Sig-Traffick_Protein"/>
</dbReference>
<dbReference type="InterPro" id="IPR011009">
    <property type="entry name" value="Kinase-like_dom_sf"/>
</dbReference>
<feature type="compositionally biased region" description="Basic and acidic residues" evidence="1">
    <location>
        <begin position="858"/>
        <end position="867"/>
    </location>
</feature>
<evidence type="ECO:0000259" key="2">
    <source>
        <dbReference type="PROSITE" id="PS50011"/>
    </source>
</evidence>
<dbReference type="PROSITE" id="PS50195">
    <property type="entry name" value="PX"/>
    <property type="match status" value="1"/>
</dbReference>
<dbReference type="SUPFAM" id="SSF116846">
    <property type="entry name" value="MIT domain"/>
    <property type="match status" value="1"/>
</dbReference>
<dbReference type="PANTHER" id="PTHR15508:SF2">
    <property type="entry name" value="RIBOSOMAL PROTEIN S6 KINASE DELTA-1"/>
    <property type="match status" value="1"/>
</dbReference>
<evidence type="ECO:0008006" key="6">
    <source>
        <dbReference type="Google" id="ProtNLM"/>
    </source>
</evidence>
<gene>
    <name evidence="4" type="primary">RPS6KC1</name>
</gene>
<dbReference type="InterPro" id="IPR036181">
    <property type="entry name" value="MIT_dom_sf"/>
</dbReference>
<reference evidence="5" key="2">
    <citation type="submission" date="2023-03" db="EMBL/GenBank/DDBJ databases">
        <authorList>
            <consortium name="Wellcome Sanger Institute Data Sharing"/>
        </authorList>
    </citation>
    <scope>NUCLEOTIDE SEQUENCE [LARGE SCALE GENOMIC DNA]</scope>
</reference>
<proteinExistence type="predicted"/>
<feature type="domain" description="Protein kinase" evidence="2">
    <location>
        <begin position="824"/>
        <end position="1095"/>
    </location>
</feature>
<name>A0AAX7UWR9_ASTCA</name>
<reference evidence="4" key="3">
    <citation type="submission" date="2025-08" db="UniProtKB">
        <authorList>
            <consortium name="Ensembl"/>
        </authorList>
    </citation>
    <scope>IDENTIFICATION</scope>
</reference>
<feature type="region of interest" description="Disordered" evidence="1">
    <location>
        <begin position="604"/>
        <end position="641"/>
    </location>
</feature>
<dbReference type="CDD" id="cd02677">
    <property type="entry name" value="MIT_SNX15"/>
    <property type="match status" value="1"/>
</dbReference>
<dbReference type="SUPFAM" id="SSF64268">
    <property type="entry name" value="PX domain"/>
    <property type="match status" value="1"/>
</dbReference>
<feature type="region of interest" description="Disordered" evidence="1">
    <location>
        <begin position="178"/>
        <end position="233"/>
    </location>
</feature>
<feature type="domain" description="PX" evidence="3">
    <location>
        <begin position="7"/>
        <end position="131"/>
    </location>
</feature>
<dbReference type="Gene3D" id="3.30.1520.10">
    <property type="entry name" value="Phox-like domain"/>
    <property type="match status" value="1"/>
</dbReference>
<dbReference type="InterPro" id="IPR036871">
    <property type="entry name" value="PX_dom_sf"/>
</dbReference>
<feature type="compositionally biased region" description="Polar residues" evidence="1">
    <location>
        <begin position="184"/>
        <end position="203"/>
    </location>
</feature>
<sequence length="1102" mass="121016">MISQRDRGELARFYTVTDPKKHQKGYTVYKVTARIISRKNPEDVQEITVWKRYSDFRKLHQNLWQLHKNACGQSELFPPFAKAKVFGRFDDSVIEERRQCSEDLLQFSANIPALYNSQHIQDFFKGGEVHDGSELIGPAEPFSEFLADTLSDCSSDGPSSDSDLTSLAVDTDSLAELDDGMASGHTSPNQPQGGATNISSSCSPRLPSLHVHRTPSPAPVPASSAPNPEVSWPGRAPLFPSSLKKSTGGNLKDVNSDYLDKASELICFAVQKEKEQDYQAAFSYYRSGVDLLLQGVQGEPSATRREAVKKKTAEYLMRAEQISSQYLRSNMGQGSTQTVVSGSEMLVHRLSSPSEELRAYRVLGVIDKVLHMFPLMTHLSSFFSFFLLQGLRKSSDCGRTKTNIMPRSVPHMVQLRKFVVSEDTVFLLLQYAEGGKLWSHIGKYMHNSSPEDSFDIPFIQKSHTTAVRSPQHTMPQLEVDSASCGSVPVADSESVSGLQKEPESLFSPLKSVLPPRLVEQTDSGATSEEECTNSYLTLCNEYEQEKVEPDALQEEEEKSEQEMLSLEVPNATTTTSSRSRSLLSNESLSSPISSQELGFFSELSDKSGNAQDSDQNRGEGQDHNEVFSPLRSPAVPLSLDESKNTPMEFFRIDSKDSASEVMCLELGEQRPSHKQVPFFSTSDLDSGVTEDLPELAQEVKGPGLDLWGLDCSDKASNESVPVISFKEAVVEDEGHPPDLLVNLPVVSGTADSLQEELETSGVCLGLEVTASPQKFIQPDVLQLHTQPEEEEEQPLEQDLSSLCTASATCDTSVASPSPFNSLLDDYSLALGQEASDKMFIHSERQNNDLPLDTGIPDTDSHSEKLEPSARVNTDLVPNSTGSDSVTNGTEACGAVENLLGLDDESSRVISNTGGSEFDKEVSRLFAELDKLSLAASQARIPEEFVRCWAVEMVTALDSLHQEGIICRDLNPNNILLDHQGHVQLTYFCSWSDVEESCDKQAIANMYCAPEVGGIGEETASCDWWSLGAILFELLTGMSLLRCHPAGIGRHTALNIPESVSDEARSLLEQLLQYNPTERLGAGVGGVDDIKSHPFFATVEWPK</sequence>
<dbReference type="SMART" id="SM00220">
    <property type="entry name" value="S_TKc"/>
    <property type="match status" value="1"/>
</dbReference>
<dbReference type="GeneTree" id="ENSGT00940000155656"/>
<dbReference type="PANTHER" id="PTHR15508">
    <property type="entry name" value="RIBOSOMAL PROTEIN S6 KINASE"/>
    <property type="match status" value="1"/>
</dbReference>
<dbReference type="Ensembl" id="ENSACLT00000055194.1">
    <property type="protein sequence ID" value="ENSACLP00000073685.1"/>
    <property type="gene ID" value="ENSACLG00000014835.2"/>
</dbReference>
<dbReference type="InterPro" id="IPR000719">
    <property type="entry name" value="Prot_kinase_dom"/>
</dbReference>
<dbReference type="Gene3D" id="1.20.58.80">
    <property type="entry name" value="Phosphotransferase system, lactose/cellobiose-type IIA subunit"/>
    <property type="match status" value="1"/>
</dbReference>
<dbReference type="InterPro" id="IPR001683">
    <property type="entry name" value="PX_dom"/>
</dbReference>